<name>A0A369I8Q9_9BACT</name>
<feature type="transmembrane region" description="Helical" evidence="8">
    <location>
        <begin position="14"/>
        <end position="31"/>
    </location>
</feature>
<evidence type="ECO:0000256" key="1">
    <source>
        <dbReference type="ARBA" id="ARBA00004651"/>
    </source>
</evidence>
<protein>
    <submittedName>
        <fullName evidence="9">Uncharacterized protein</fullName>
    </submittedName>
</protein>
<dbReference type="AlphaFoldDB" id="A0A369I8Q9"/>
<keyword evidence="7 8" id="KW-0472">Membrane</keyword>
<feature type="transmembrane region" description="Helical" evidence="8">
    <location>
        <begin position="207"/>
        <end position="225"/>
    </location>
</feature>
<proteinExistence type="predicted"/>
<dbReference type="PANTHER" id="PTHR33908">
    <property type="entry name" value="MANNOSYLTRANSFERASE YKCB-RELATED"/>
    <property type="match status" value="1"/>
</dbReference>
<evidence type="ECO:0000256" key="4">
    <source>
        <dbReference type="ARBA" id="ARBA00022679"/>
    </source>
</evidence>
<keyword evidence="3" id="KW-0328">Glycosyltransferase</keyword>
<feature type="transmembrane region" description="Helical" evidence="8">
    <location>
        <begin position="383"/>
        <end position="405"/>
    </location>
</feature>
<evidence type="ECO:0000256" key="6">
    <source>
        <dbReference type="ARBA" id="ARBA00022989"/>
    </source>
</evidence>
<feature type="transmembrane region" description="Helical" evidence="8">
    <location>
        <begin position="411"/>
        <end position="429"/>
    </location>
</feature>
<dbReference type="GO" id="GO:0016763">
    <property type="term" value="F:pentosyltransferase activity"/>
    <property type="evidence" value="ECO:0007669"/>
    <property type="project" value="TreeGrafter"/>
</dbReference>
<gene>
    <name evidence="9" type="ORF">DVG78_21065</name>
</gene>
<comment type="caution">
    <text evidence="9">The sequence shown here is derived from an EMBL/GenBank/DDBJ whole genome shotgun (WGS) entry which is preliminary data.</text>
</comment>
<dbReference type="GO" id="GO:0009103">
    <property type="term" value="P:lipopolysaccharide biosynthetic process"/>
    <property type="evidence" value="ECO:0007669"/>
    <property type="project" value="UniProtKB-ARBA"/>
</dbReference>
<evidence type="ECO:0000256" key="8">
    <source>
        <dbReference type="SAM" id="Phobius"/>
    </source>
</evidence>
<evidence type="ECO:0000313" key="10">
    <source>
        <dbReference type="Proteomes" id="UP000253141"/>
    </source>
</evidence>
<feature type="transmembrane region" description="Helical" evidence="8">
    <location>
        <begin position="168"/>
        <end position="195"/>
    </location>
</feature>
<dbReference type="EMBL" id="QPIW01000021">
    <property type="protein sequence ID" value="RDB03903.1"/>
    <property type="molecule type" value="Genomic_DNA"/>
</dbReference>
<comment type="subcellular location">
    <subcellularLocation>
        <location evidence="1">Cell membrane</location>
        <topology evidence="1">Multi-pass membrane protein</topology>
    </subcellularLocation>
</comment>
<reference evidence="9 10" key="1">
    <citation type="submission" date="2018-07" db="EMBL/GenBank/DDBJ databases">
        <title>Genome analysis of Runella aurantiaca.</title>
        <authorList>
            <person name="Yang X."/>
        </authorList>
    </citation>
    <scope>NUCLEOTIDE SEQUENCE [LARGE SCALE GENOMIC DNA]</scope>
    <source>
        <strain evidence="9 10">YX9</strain>
    </source>
</reference>
<evidence type="ECO:0000256" key="3">
    <source>
        <dbReference type="ARBA" id="ARBA00022676"/>
    </source>
</evidence>
<dbReference type="GO" id="GO:0005886">
    <property type="term" value="C:plasma membrane"/>
    <property type="evidence" value="ECO:0007669"/>
    <property type="project" value="UniProtKB-SubCell"/>
</dbReference>
<accession>A0A369I8Q9</accession>
<evidence type="ECO:0000256" key="7">
    <source>
        <dbReference type="ARBA" id="ARBA00023136"/>
    </source>
</evidence>
<keyword evidence="4" id="KW-0808">Transferase</keyword>
<evidence type="ECO:0000256" key="5">
    <source>
        <dbReference type="ARBA" id="ARBA00022692"/>
    </source>
</evidence>
<keyword evidence="10" id="KW-1185">Reference proteome</keyword>
<sequence length="442" mass="51697">MTAQVMDTKPTKRFWWLFGIYAVICVGFAVFRKYPLRSDSLVYFTWASQTAQMHTWFPYPQTIYDPWLASLFHVNLGALFLRIHNAPVTLHFLNAAANLTQLYLVYRLTLKFFGEQSAWIVAWMYVLYLNSLGLVVLNLSELTFTACTLLCIWFYVQKPEFTWGLLSGLMAGFALGCRPLIVALLLVYGLVWLWTWRYKKRNNYTQLIGIVLGVFLFVVPMGMYSKSQTGQFVYSTTTGPINLLMSGFDGATGVYNDSILKNDSVYLSKKTFYEKGEYIQARAVQWIMSHPTKWFSFWPHKIKTTFVNDDIAISPLLGDPNWSFERFIKDARLPRQQRQFWQQSLVYCAAFLAIHTFQFAYYLLLLGLWGYQLIYYWRRRHTAPLIVWIINGFTFLGFLMTYVGSQGNLRYKYPYLVISLILFAPIVVFEKKLSRKNKEITR</sequence>
<feature type="transmembrane region" description="Helical" evidence="8">
    <location>
        <begin position="344"/>
        <end position="371"/>
    </location>
</feature>
<keyword evidence="5 8" id="KW-0812">Transmembrane</keyword>
<dbReference type="InterPro" id="IPR050297">
    <property type="entry name" value="LipidA_mod_glycosyltrf_83"/>
</dbReference>
<dbReference type="Proteomes" id="UP000253141">
    <property type="component" value="Unassembled WGS sequence"/>
</dbReference>
<evidence type="ECO:0000256" key="2">
    <source>
        <dbReference type="ARBA" id="ARBA00022475"/>
    </source>
</evidence>
<evidence type="ECO:0000313" key="9">
    <source>
        <dbReference type="EMBL" id="RDB03903.1"/>
    </source>
</evidence>
<dbReference type="PANTHER" id="PTHR33908:SF11">
    <property type="entry name" value="MEMBRANE PROTEIN"/>
    <property type="match status" value="1"/>
</dbReference>
<organism evidence="9 10">
    <name type="scientific">Runella aurantiaca</name>
    <dbReference type="NCBI Taxonomy" id="2282308"/>
    <lineage>
        <taxon>Bacteria</taxon>
        <taxon>Pseudomonadati</taxon>
        <taxon>Bacteroidota</taxon>
        <taxon>Cytophagia</taxon>
        <taxon>Cytophagales</taxon>
        <taxon>Spirosomataceae</taxon>
        <taxon>Runella</taxon>
    </lineage>
</organism>
<keyword evidence="2" id="KW-1003">Cell membrane</keyword>
<feature type="transmembrane region" description="Helical" evidence="8">
    <location>
        <begin position="132"/>
        <end position="156"/>
    </location>
</feature>
<keyword evidence="6 8" id="KW-1133">Transmembrane helix</keyword>